<name>A0A1D2VR00_9ASCO</name>
<accession>A0A1D2VR00</accession>
<dbReference type="GeneID" id="30966058"/>
<proteinExistence type="predicted"/>
<evidence type="ECO:0000259" key="1">
    <source>
        <dbReference type="Pfam" id="PF10650"/>
    </source>
</evidence>
<dbReference type="Pfam" id="PF10650">
    <property type="entry name" value="zf-C3H1"/>
    <property type="match status" value="1"/>
</dbReference>
<dbReference type="OrthoDB" id="1922977at2759"/>
<evidence type="ECO:0000313" key="3">
    <source>
        <dbReference type="Proteomes" id="UP000095038"/>
    </source>
</evidence>
<keyword evidence="3" id="KW-1185">Reference proteome</keyword>
<dbReference type="RefSeq" id="XP_020050339.1">
    <property type="nucleotide sequence ID" value="XM_020192422.1"/>
</dbReference>
<dbReference type="EMBL" id="KV454475">
    <property type="protein sequence ID" value="ODV64032.1"/>
    <property type="molecule type" value="Genomic_DNA"/>
</dbReference>
<gene>
    <name evidence="2" type="ORF">ASCRUDRAFT_73748</name>
</gene>
<evidence type="ECO:0000313" key="2">
    <source>
        <dbReference type="EMBL" id="ODV64032.1"/>
    </source>
</evidence>
<feature type="domain" description="Putative zinc-finger" evidence="1">
    <location>
        <begin position="19"/>
        <end position="39"/>
    </location>
</feature>
<dbReference type="InParanoid" id="A0A1D2VR00"/>
<organism evidence="2 3">
    <name type="scientific">Ascoidea rubescens DSM 1968</name>
    <dbReference type="NCBI Taxonomy" id="1344418"/>
    <lineage>
        <taxon>Eukaryota</taxon>
        <taxon>Fungi</taxon>
        <taxon>Dikarya</taxon>
        <taxon>Ascomycota</taxon>
        <taxon>Saccharomycotina</taxon>
        <taxon>Saccharomycetes</taxon>
        <taxon>Ascoideaceae</taxon>
        <taxon>Ascoidea</taxon>
    </lineage>
</organism>
<dbReference type="InterPro" id="IPR019607">
    <property type="entry name" value="Putative_zinc-finger_domain"/>
</dbReference>
<dbReference type="Proteomes" id="UP000095038">
    <property type="component" value="Unassembled WGS sequence"/>
</dbReference>
<protein>
    <recommendedName>
        <fullName evidence="1">Putative zinc-finger domain-containing protein</fullName>
    </recommendedName>
</protein>
<reference evidence="3" key="1">
    <citation type="submission" date="2016-05" db="EMBL/GenBank/DDBJ databases">
        <title>Comparative genomics of biotechnologically important yeasts.</title>
        <authorList>
            <consortium name="DOE Joint Genome Institute"/>
            <person name="Riley R."/>
            <person name="Haridas S."/>
            <person name="Wolfe K.H."/>
            <person name="Lopes M.R."/>
            <person name="Hittinger C.T."/>
            <person name="Goker M."/>
            <person name="Salamov A."/>
            <person name="Wisecaver J."/>
            <person name="Long T.M."/>
            <person name="Aerts A.L."/>
            <person name="Barry K."/>
            <person name="Choi C."/>
            <person name="Clum A."/>
            <person name="Coughlan A.Y."/>
            <person name="Deshpande S."/>
            <person name="Douglass A.P."/>
            <person name="Hanson S.J."/>
            <person name="Klenk H.-P."/>
            <person name="Labutti K."/>
            <person name="Lapidus A."/>
            <person name="Lindquist E."/>
            <person name="Lipzen A."/>
            <person name="Meier-Kolthoff J.P."/>
            <person name="Ohm R.A."/>
            <person name="Otillar R.P."/>
            <person name="Pangilinan J."/>
            <person name="Peng Y."/>
            <person name="Rokas A."/>
            <person name="Rosa C.A."/>
            <person name="Scheuner C."/>
            <person name="Sibirny A.A."/>
            <person name="Slot J.C."/>
            <person name="Stielow J.B."/>
            <person name="Sun H."/>
            <person name="Kurtzman C.P."/>
            <person name="Blackwell M."/>
            <person name="Grigoriev I.V."/>
            <person name="Jeffries T.W."/>
        </authorList>
    </citation>
    <scope>NUCLEOTIDE SEQUENCE [LARGE SCALE GENOMIC DNA]</scope>
    <source>
        <strain evidence="3">DSM 1968</strain>
    </source>
</reference>
<dbReference type="AlphaFoldDB" id="A0A1D2VR00"/>
<sequence>MENFSSTTWSNKIDCDKELCPNELDGNCNDHNCEFQHFRDMEPTGMFFHLLQTLNSIINSLSCYIKI</sequence>